<comment type="caution">
    <text evidence="2">The sequence shown here is derived from an EMBL/GenBank/DDBJ whole genome shotgun (WGS) entry which is preliminary data.</text>
</comment>
<evidence type="ECO:0000256" key="1">
    <source>
        <dbReference type="SAM" id="MobiDB-lite"/>
    </source>
</evidence>
<proteinExistence type="predicted"/>
<gene>
    <name evidence="2" type="ORF">CKAN_00344600</name>
</gene>
<dbReference type="AlphaFoldDB" id="A0A443N979"/>
<evidence type="ECO:0000313" key="2">
    <source>
        <dbReference type="EMBL" id="RWR75081.1"/>
    </source>
</evidence>
<accession>A0A443N979</accession>
<reference evidence="2 3" key="1">
    <citation type="journal article" date="2019" name="Nat. Plants">
        <title>Stout camphor tree genome fills gaps in understanding of flowering plant genome evolution.</title>
        <authorList>
            <person name="Chaw S.M."/>
            <person name="Liu Y.C."/>
            <person name="Wu Y.W."/>
            <person name="Wang H.Y."/>
            <person name="Lin C.I."/>
            <person name="Wu C.S."/>
            <person name="Ke H.M."/>
            <person name="Chang L.Y."/>
            <person name="Hsu C.Y."/>
            <person name="Yang H.T."/>
            <person name="Sudianto E."/>
            <person name="Hsu M.H."/>
            <person name="Wu K.P."/>
            <person name="Wang L.N."/>
            <person name="Leebens-Mack J.H."/>
            <person name="Tsai I.J."/>
        </authorList>
    </citation>
    <scope>NUCLEOTIDE SEQUENCE [LARGE SCALE GENOMIC DNA]</scope>
    <source>
        <strain evidence="3">cv. Chaw 1501</strain>
        <tissue evidence="2">Young leaves</tissue>
    </source>
</reference>
<evidence type="ECO:0000313" key="3">
    <source>
        <dbReference type="Proteomes" id="UP000283530"/>
    </source>
</evidence>
<dbReference type="EMBL" id="QPKB01000001">
    <property type="protein sequence ID" value="RWR75081.1"/>
    <property type="molecule type" value="Genomic_DNA"/>
</dbReference>
<protein>
    <submittedName>
        <fullName evidence="2">Uncharacterized protein</fullName>
    </submittedName>
</protein>
<organism evidence="2 3">
    <name type="scientific">Cinnamomum micranthum f. kanehirae</name>
    <dbReference type="NCBI Taxonomy" id="337451"/>
    <lineage>
        <taxon>Eukaryota</taxon>
        <taxon>Viridiplantae</taxon>
        <taxon>Streptophyta</taxon>
        <taxon>Embryophyta</taxon>
        <taxon>Tracheophyta</taxon>
        <taxon>Spermatophyta</taxon>
        <taxon>Magnoliopsida</taxon>
        <taxon>Magnoliidae</taxon>
        <taxon>Laurales</taxon>
        <taxon>Lauraceae</taxon>
        <taxon>Cinnamomum</taxon>
    </lineage>
</organism>
<dbReference type="Proteomes" id="UP000283530">
    <property type="component" value="Unassembled WGS sequence"/>
</dbReference>
<feature type="compositionally biased region" description="Basic and acidic residues" evidence="1">
    <location>
        <begin position="7"/>
        <end position="17"/>
    </location>
</feature>
<keyword evidence="3" id="KW-1185">Reference proteome</keyword>
<sequence>MWRLRHAAKDSDAETLTRGRRPMIPASMSWKGEEDGRRKKMGKRVLLPSLRVGGDIPASLSADSESVIKNSKEILSHNPIPPQHTEDVYRLQHTSGKRLLKQSCFLPQYLSAFCLFPSKPF</sequence>
<feature type="region of interest" description="Disordered" evidence="1">
    <location>
        <begin position="1"/>
        <end position="41"/>
    </location>
</feature>
<name>A0A443N979_9MAGN</name>